<evidence type="ECO:0000313" key="2">
    <source>
        <dbReference type="Proteomes" id="UP001150924"/>
    </source>
</evidence>
<dbReference type="AlphaFoldDB" id="A0A9X3EMK4"/>
<dbReference type="EMBL" id="JAPNKE010000002">
    <property type="protein sequence ID" value="MCY1006772.1"/>
    <property type="molecule type" value="Genomic_DNA"/>
</dbReference>
<accession>A0A9X3EMK4</accession>
<reference evidence="1" key="1">
    <citation type="submission" date="2022-11" db="EMBL/GenBank/DDBJ databases">
        <title>Minimal conservation of predation-associated metabolite biosynthetic gene clusters underscores biosynthetic potential of Myxococcota including descriptions for ten novel species: Archangium lansinium sp. nov., Myxococcus landrumus sp. nov., Nannocystis bai.</title>
        <authorList>
            <person name="Ahearne A."/>
            <person name="Stevens C."/>
            <person name="Phillips K."/>
        </authorList>
    </citation>
    <scope>NUCLEOTIDE SEQUENCE</scope>
    <source>
        <strain evidence="1">Na p29</strain>
    </source>
</reference>
<comment type="caution">
    <text evidence="1">The sequence shown here is derived from an EMBL/GenBank/DDBJ whole genome shotgun (WGS) entry which is preliminary data.</text>
</comment>
<name>A0A9X3EMK4_9BACT</name>
<keyword evidence="2" id="KW-1185">Reference proteome</keyword>
<organism evidence="1 2">
    <name type="scientific">Nannocystis pusilla</name>
    <dbReference type="NCBI Taxonomy" id="889268"/>
    <lineage>
        <taxon>Bacteria</taxon>
        <taxon>Pseudomonadati</taxon>
        <taxon>Myxococcota</taxon>
        <taxon>Polyangia</taxon>
        <taxon>Nannocystales</taxon>
        <taxon>Nannocystaceae</taxon>
        <taxon>Nannocystis</taxon>
    </lineage>
</organism>
<dbReference type="RefSeq" id="WP_267769147.1">
    <property type="nucleotide sequence ID" value="NZ_JAPNKE010000002.1"/>
</dbReference>
<gene>
    <name evidence="1" type="ORF">OV079_14660</name>
</gene>
<dbReference type="Proteomes" id="UP001150924">
    <property type="component" value="Unassembled WGS sequence"/>
</dbReference>
<sequence length="46" mass="4702">MYAGVPSTLPICVRRTDQCSRFERSSGSVPGAVACDGSPIAVTATS</sequence>
<protein>
    <submittedName>
        <fullName evidence="1">Uncharacterized protein</fullName>
    </submittedName>
</protein>
<proteinExistence type="predicted"/>
<evidence type="ECO:0000313" key="1">
    <source>
        <dbReference type="EMBL" id="MCY1006772.1"/>
    </source>
</evidence>